<proteinExistence type="predicted"/>
<dbReference type="EMBL" id="JAFBMS010000014">
    <property type="protein sequence ID" value="KAG9347014.1"/>
    <property type="molecule type" value="Genomic_DNA"/>
</dbReference>
<evidence type="ECO:0000256" key="1">
    <source>
        <dbReference type="ARBA" id="ARBA00004141"/>
    </source>
</evidence>
<feature type="transmembrane region" description="Helical" evidence="5">
    <location>
        <begin position="808"/>
        <end position="826"/>
    </location>
</feature>
<feature type="transmembrane region" description="Helical" evidence="5">
    <location>
        <begin position="662"/>
        <end position="681"/>
    </location>
</feature>
<feature type="transmembrane region" description="Helical" evidence="5">
    <location>
        <begin position="598"/>
        <end position="621"/>
    </location>
</feature>
<feature type="transmembrane region" description="Helical" evidence="5">
    <location>
        <begin position="366"/>
        <end position="385"/>
    </location>
</feature>
<dbReference type="PROSITE" id="PS50850">
    <property type="entry name" value="MFS"/>
    <property type="match status" value="1"/>
</dbReference>
<protein>
    <recommendedName>
        <fullName evidence="6">Major facilitator superfamily (MFS) profile domain-containing protein</fullName>
    </recommendedName>
</protein>
<feature type="transmembrane region" description="Helical" evidence="5">
    <location>
        <begin position="397"/>
        <end position="420"/>
    </location>
</feature>
<evidence type="ECO:0000313" key="8">
    <source>
        <dbReference type="Proteomes" id="UP000824540"/>
    </source>
</evidence>
<feature type="transmembrane region" description="Helical" evidence="5">
    <location>
        <begin position="515"/>
        <end position="533"/>
    </location>
</feature>
<accession>A0A8T2P3F5</accession>
<feature type="transmembrane region" description="Helical" evidence="5">
    <location>
        <begin position="248"/>
        <end position="270"/>
    </location>
</feature>
<feature type="transmembrane region" description="Helical" evidence="5">
    <location>
        <begin position="832"/>
        <end position="854"/>
    </location>
</feature>
<evidence type="ECO:0000259" key="6">
    <source>
        <dbReference type="PROSITE" id="PS50850"/>
    </source>
</evidence>
<dbReference type="InterPro" id="IPR005828">
    <property type="entry name" value="MFS_sugar_transport-like"/>
</dbReference>
<evidence type="ECO:0000256" key="4">
    <source>
        <dbReference type="ARBA" id="ARBA00023136"/>
    </source>
</evidence>
<evidence type="ECO:0000313" key="7">
    <source>
        <dbReference type="EMBL" id="KAG9347014.1"/>
    </source>
</evidence>
<dbReference type="PANTHER" id="PTHR24064">
    <property type="entry name" value="SOLUTE CARRIER FAMILY 22 MEMBER"/>
    <property type="match status" value="1"/>
</dbReference>
<keyword evidence="3 5" id="KW-1133">Transmembrane helix</keyword>
<feature type="transmembrane region" description="Helical" evidence="5">
    <location>
        <begin position="426"/>
        <end position="444"/>
    </location>
</feature>
<dbReference type="Pfam" id="PF00083">
    <property type="entry name" value="Sugar_tr"/>
    <property type="match status" value="2"/>
</dbReference>
<comment type="subcellular location">
    <subcellularLocation>
        <location evidence="1">Membrane</location>
        <topology evidence="1">Multi-pass membrane protein</topology>
    </subcellularLocation>
</comment>
<reference evidence="7" key="1">
    <citation type="thesis" date="2021" institute="BYU ScholarsArchive" country="Provo, UT, USA">
        <title>Applications of and Algorithms for Genome Assembly and Genomic Analyses with an Emphasis on Marine Teleosts.</title>
        <authorList>
            <person name="Pickett B.D."/>
        </authorList>
    </citation>
    <scope>NUCLEOTIDE SEQUENCE</scope>
    <source>
        <strain evidence="7">HI-2016</strain>
    </source>
</reference>
<feature type="transmembrane region" description="Helical" evidence="5">
    <location>
        <begin position="338"/>
        <end position="360"/>
    </location>
</feature>
<dbReference type="GO" id="GO:0022857">
    <property type="term" value="F:transmembrane transporter activity"/>
    <property type="evidence" value="ECO:0007669"/>
    <property type="project" value="InterPro"/>
</dbReference>
<dbReference type="GO" id="GO:0016020">
    <property type="term" value="C:membrane"/>
    <property type="evidence" value="ECO:0007669"/>
    <property type="project" value="UniProtKB-SubCell"/>
</dbReference>
<dbReference type="OrthoDB" id="3936150at2759"/>
<dbReference type="AlphaFoldDB" id="A0A8T2P3F5"/>
<evidence type="ECO:0000256" key="3">
    <source>
        <dbReference type="ARBA" id="ARBA00022989"/>
    </source>
</evidence>
<gene>
    <name evidence="7" type="ORF">JZ751_005941</name>
</gene>
<feature type="domain" description="Major facilitator superfamily (MFS) profile" evidence="6">
    <location>
        <begin position="235"/>
        <end position="686"/>
    </location>
</feature>
<dbReference type="InterPro" id="IPR020846">
    <property type="entry name" value="MFS_dom"/>
</dbReference>
<evidence type="ECO:0000256" key="2">
    <source>
        <dbReference type="ARBA" id="ARBA00022692"/>
    </source>
</evidence>
<feature type="transmembrane region" description="Helical" evidence="5">
    <location>
        <begin position="222"/>
        <end position="242"/>
    </location>
</feature>
<comment type="caution">
    <text evidence="7">The sequence shown here is derived from an EMBL/GenBank/DDBJ whole genome shotgun (WGS) entry which is preliminary data.</text>
</comment>
<organism evidence="7 8">
    <name type="scientific">Albula glossodonta</name>
    <name type="common">roundjaw bonefish</name>
    <dbReference type="NCBI Taxonomy" id="121402"/>
    <lineage>
        <taxon>Eukaryota</taxon>
        <taxon>Metazoa</taxon>
        <taxon>Chordata</taxon>
        <taxon>Craniata</taxon>
        <taxon>Vertebrata</taxon>
        <taxon>Euteleostomi</taxon>
        <taxon>Actinopterygii</taxon>
        <taxon>Neopterygii</taxon>
        <taxon>Teleostei</taxon>
        <taxon>Albuliformes</taxon>
        <taxon>Albulidae</taxon>
        <taxon>Albula</taxon>
    </lineage>
</organism>
<dbReference type="InterPro" id="IPR036259">
    <property type="entry name" value="MFS_trans_sf"/>
</dbReference>
<dbReference type="SUPFAM" id="SSF103473">
    <property type="entry name" value="MFS general substrate transporter"/>
    <property type="match status" value="3"/>
</dbReference>
<keyword evidence="4 5" id="KW-0472">Membrane</keyword>
<sequence length="992" mass="111238">MRDYGDTIAFLGEWGPFQKSIFFLLSVSTTPNGFVLMIMVFVAGVPIHHCRLPQLNNSSTFLEINQSIPIEETEGKSVLSSCTRYRMIEENTLEFYNDTEGCLDGWEFSTETYTSTIVSEDPFYLVNFRTGSELLSKSIRIPFGSLGIPMSYAVGYIPESPRWLLSQGRVEEAEAIIRAAAKKNGVNAPDVIFRAEVHGADATEFVSYGLSWLFLHYASRRFSLTFMLTVSGVTLLLIKFVPAELNGLAVFLVMVGKTAITAAFGFIYVYSTELFPTVVRSMGLGATSMASRIGSTISPYIIHIGQSITMIRRDASTDGSLAPKFTRLLLYQRFGRKLIFFATMAVQTVFGLCQAASNSWELFCVFYFFVGMGQIANYCAAFVLGSELLSKSIRISFATMGMCMFYAIGYICLLLVAYFIRGWRMLLVATALPGFLYIPLWWYIPESPRWLLSQGRVEEAEAIIRAAAKKNGVNAPDVIFRAEDYMELMQSEDKKKNMHSYTWLDLVKTTNMRNITILQMIIWLITTLTYYGISLNTPNLGGDPYLNCFFSAATEFVSYGLSWLFLHYASRRFSQTFILTVCGVTLLLIKFVPDELNALAVFLVMVGKTAITAAFGFIYVYSTELFPTVVRSMGLGATSMASRIGSIISPYIIHIGKYNKELPYVIMGGLSVGTAILSLLLPETKGEELPKDITQVKPLRRTVPNGYSGMSMVFLSDTPRHYCRPHYLNGTRANQSHAAPVENAGEPLNVTTCTRHKSHSGTEGRFSNETENCEDGWEYSTEQYISTIVTEWNLVCEDAWKVPFGRKVVLFITMAVQTIFSLLQVVSVSWEMFCLIFFIVGIGQISNYVAAFVLGTELLGKSFRVAFSTLGVCVFYALGYAILPLCAYFIRSWRMLLFVLTLPGFLYVPLWWLIPESPRWLLAQGRIKEADAIVRAAAKKNGVSPPEIIFWEEDSAKLVQKGTDPINASYTYLDLVRTSKMRKITILNVTIW</sequence>
<feature type="transmembrane region" description="Helical" evidence="5">
    <location>
        <begin position="896"/>
        <end position="914"/>
    </location>
</feature>
<dbReference type="Proteomes" id="UP000824540">
    <property type="component" value="Unassembled WGS sequence"/>
</dbReference>
<evidence type="ECO:0000256" key="5">
    <source>
        <dbReference type="SAM" id="Phobius"/>
    </source>
</evidence>
<keyword evidence="8" id="KW-1185">Reference proteome</keyword>
<dbReference type="Gene3D" id="1.10.286.90">
    <property type="entry name" value="MFS transporter, transmembrane helix TM10b"/>
    <property type="match status" value="1"/>
</dbReference>
<feature type="transmembrane region" description="Helical" evidence="5">
    <location>
        <begin position="545"/>
        <end position="566"/>
    </location>
</feature>
<dbReference type="Gene3D" id="1.20.1250.20">
    <property type="entry name" value="MFS general substrate transporter like domains"/>
    <property type="match status" value="3"/>
</dbReference>
<name>A0A8T2P3F5_9TELE</name>
<feature type="transmembrane region" description="Helical" evidence="5">
    <location>
        <begin position="866"/>
        <end position="890"/>
    </location>
</feature>
<feature type="transmembrane region" description="Helical" evidence="5">
    <location>
        <begin position="633"/>
        <end position="656"/>
    </location>
</feature>
<feature type="transmembrane region" description="Helical" evidence="5">
    <location>
        <begin position="573"/>
        <end position="592"/>
    </location>
</feature>
<keyword evidence="2 5" id="KW-0812">Transmembrane</keyword>
<feature type="transmembrane region" description="Helical" evidence="5">
    <location>
        <begin position="20"/>
        <end position="45"/>
    </location>
</feature>